<name>A0AA37UB71_9MICO</name>
<dbReference type="EMBL" id="BSUL01000001">
    <property type="protein sequence ID" value="GMA27453.1"/>
    <property type="molecule type" value="Genomic_DNA"/>
</dbReference>
<keyword evidence="5" id="KW-1185">Reference proteome</keyword>
<proteinExistence type="predicted"/>
<evidence type="ECO:0000313" key="5">
    <source>
        <dbReference type="Proteomes" id="UP001157160"/>
    </source>
</evidence>
<dbReference type="PANTHER" id="PTHR43054">
    <property type="match status" value="1"/>
</dbReference>
<dbReference type="GO" id="GO:0000166">
    <property type="term" value="F:nucleotide binding"/>
    <property type="evidence" value="ECO:0007669"/>
    <property type="project" value="InterPro"/>
</dbReference>
<accession>A0AA37UB71</accession>
<reference evidence="4 5" key="1">
    <citation type="journal article" date="2014" name="Int. J. Syst. Evol. Microbiol.">
        <title>Complete genome sequence of Corynebacterium casei LMG S-19264T (=DSM 44701T), isolated from a smear-ripened cheese.</title>
        <authorList>
            <consortium name="US DOE Joint Genome Institute (JGI-PGF)"/>
            <person name="Walter F."/>
            <person name="Albersmeier A."/>
            <person name="Kalinowski J."/>
            <person name="Ruckert C."/>
        </authorList>
    </citation>
    <scope>NUCLEOTIDE SEQUENCE [LARGE SCALE GENOMIC DNA]</scope>
    <source>
        <strain evidence="4 5">NBRC 112289</strain>
    </source>
</reference>
<gene>
    <name evidence="4" type="primary">yulF</name>
    <name evidence="4" type="ORF">GCM10025874_07060</name>
</gene>
<evidence type="ECO:0000259" key="2">
    <source>
        <dbReference type="Pfam" id="PF01408"/>
    </source>
</evidence>
<evidence type="ECO:0000256" key="1">
    <source>
        <dbReference type="ARBA" id="ARBA00023027"/>
    </source>
</evidence>
<dbReference type="InterPro" id="IPR055170">
    <property type="entry name" value="GFO_IDH_MocA-like_dom"/>
</dbReference>
<dbReference type="AlphaFoldDB" id="A0AA37UB71"/>
<organism evidence="4 5">
    <name type="scientific">Arenivirga flava</name>
    <dbReference type="NCBI Taxonomy" id="1930060"/>
    <lineage>
        <taxon>Bacteria</taxon>
        <taxon>Bacillati</taxon>
        <taxon>Actinomycetota</taxon>
        <taxon>Actinomycetes</taxon>
        <taxon>Micrococcales</taxon>
        <taxon>Microbacteriaceae</taxon>
        <taxon>Arenivirga</taxon>
    </lineage>
</organism>
<feature type="domain" description="Gfo/Idh/MocA-like oxidoreductase N-terminal" evidence="2">
    <location>
        <begin position="2"/>
        <end position="118"/>
    </location>
</feature>
<comment type="caution">
    <text evidence="4">The sequence shown here is derived from an EMBL/GenBank/DDBJ whole genome shotgun (WGS) entry which is preliminary data.</text>
</comment>
<dbReference type="SUPFAM" id="SSF51735">
    <property type="entry name" value="NAD(P)-binding Rossmann-fold domains"/>
    <property type="match status" value="1"/>
</dbReference>
<dbReference type="Gene3D" id="3.30.360.10">
    <property type="entry name" value="Dihydrodipicolinate Reductase, domain 2"/>
    <property type="match status" value="1"/>
</dbReference>
<protein>
    <submittedName>
        <fullName evidence="4">Oxidoreductase YulF</fullName>
    </submittedName>
</protein>
<dbReference type="Pfam" id="PF22725">
    <property type="entry name" value="GFO_IDH_MocA_C3"/>
    <property type="match status" value="1"/>
</dbReference>
<evidence type="ECO:0000313" key="4">
    <source>
        <dbReference type="EMBL" id="GMA27453.1"/>
    </source>
</evidence>
<dbReference type="InterPro" id="IPR036291">
    <property type="entry name" value="NAD(P)-bd_dom_sf"/>
</dbReference>
<feature type="domain" description="GFO/IDH/MocA-like oxidoreductase" evidence="3">
    <location>
        <begin position="139"/>
        <end position="247"/>
    </location>
</feature>
<dbReference type="Pfam" id="PF01408">
    <property type="entry name" value="GFO_IDH_MocA"/>
    <property type="match status" value="1"/>
</dbReference>
<sequence length="317" mass="33806">MIRVATIGTSVITNAFAAAVQRTDGIRIDVVTSRAPDRAAAAAADLGVADSAHDLTELYASDRIDAVYIASPNSAHEQQALEAVRAGKHVIVEKPAVTAAAGWRALVAEAETHGVVVLEAIRNEYDRGMTAVRELLPGLGAIRRVSFRSEQRSSRYDRVLAGEHVNMFDPAMAGGALFDLGIYCVHPLVALFGEPVSLAAAQVPVRSGVDGAGHALLTYEGFVADVSYSKITSSRLPSEIQGEVASLEIDHIASPRRLVVRGHDGAETVRELADPQHVLDDEVARFVELVTSGADASVDHARTEATLRVMEAMRADW</sequence>
<evidence type="ECO:0000259" key="3">
    <source>
        <dbReference type="Pfam" id="PF22725"/>
    </source>
</evidence>
<dbReference type="Gene3D" id="3.40.50.720">
    <property type="entry name" value="NAD(P)-binding Rossmann-like Domain"/>
    <property type="match status" value="1"/>
</dbReference>
<dbReference type="Proteomes" id="UP001157160">
    <property type="component" value="Unassembled WGS sequence"/>
</dbReference>
<dbReference type="SUPFAM" id="SSF55347">
    <property type="entry name" value="Glyceraldehyde-3-phosphate dehydrogenase-like, C-terminal domain"/>
    <property type="match status" value="1"/>
</dbReference>
<dbReference type="RefSeq" id="WP_284230065.1">
    <property type="nucleotide sequence ID" value="NZ_BSUL01000001.1"/>
</dbReference>
<dbReference type="PANTHER" id="PTHR43054:SF1">
    <property type="entry name" value="SCYLLO-INOSITOL 2-DEHYDROGENASE (NADP(+)) IOLU"/>
    <property type="match status" value="1"/>
</dbReference>
<dbReference type="InterPro" id="IPR000683">
    <property type="entry name" value="Gfo/Idh/MocA-like_OxRdtase_N"/>
</dbReference>
<keyword evidence="1" id="KW-0520">NAD</keyword>